<accession>A0A0K9PSS8</accession>
<feature type="compositionally biased region" description="Polar residues" evidence="6">
    <location>
        <begin position="1550"/>
        <end position="1567"/>
    </location>
</feature>
<feature type="compositionally biased region" description="Polar residues" evidence="6">
    <location>
        <begin position="2013"/>
        <end position="2031"/>
    </location>
</feature>
<evidence type="ECO:0000256" key="2">
    <source>
        <dbReference type="ARBA" id="ARBA00008371"/>
    </source>
</evidence>
<dbReference type="InterPro" id="IPR031801">
    <property type="entry name" value="VIR_N"/>
</dbReference>
<feature type="region of interest" description="Disordered" evidence="6">
    <location>
        <begin position="1767"/>
        <end position="1809"/>
    </location>
</feature>
<dbReference type="InterPro" id="IPR026736">
    <property type="entry name" value="Virilizer"/>
</dbReference>
<comment type="caution">
    <text evidence="8">The sequence shown here is derived from an EMBL/GenBank/DDBJ whole genome shotgun (WGS) entry which is preliminary data.</text>
</comment>
<evidence type="ECO:0000256" key="6">
    <source>
        <dbReference type="SAM" id="MobiDB-lite"/>
    </source>
</evidence>
<sequence>MGRPDPYVLFAQSFVHSQLDEYVDEVIFAEPVLITACEFLEQNASPCVSTVSLIGATSPPSFALEVFVQCEGDPRFRRLCPAFLYSHSSSNLMELEDVVTSHLVFRGSYRCLTLVVYGNTAVDLGQFNIDLDLDLDNPLVNLVTSPSEEIPPALYSSNLIFAESDSNLVSLSLPKLECDLPIEIKEFLHLALKICQTSIQDEAYSKVVHYVVSAISSHINSAGNGIMGDLIARDQKHTINLLSQAKIELLELCKNHQSDVDRDKIESAEKPFIGTESLSSKELVSTLIKWSEFRKSVPSFEHELMKNQVLHMGIILLLCSSQDSCFRFISDGGVGQIIHILCNETQRSKTSMLMSLAVVEHITRYAIGCEAFLGWMPRKDENVPVGSSEGYRRLLSLLLQKPRDDVASLLTYILHRLHLYEIISKYECSVLKYFFDDGCSGIDLTNSLLAVKSLLKTVSELIKFSGRVESSPLPFSQVFIPGQIDVLSYKETVEFITLSKYSFGAPAIDIYLLFLFKERGFFPLVAALLSYPSLRSSSGDIMDIFVDICTAIESILLSLLQCRSGLTFLLNQLETMTLLIRSLKGIEDIDKINCLTLRDATNFVSKGYLCRPEEIGMIMELHLGVARVIDRLLATSNNSDEQIWHLWYIASTSRSDSGRQALLVLGHFPEAVLILIEALRSFKDQEQMGADRGENSPLTLVGFHCAAEIFEVLVTDPAASSLSSWVKHAVELHKVLHSSSPRSSRKDAPIRLLEWIAAGVVYHKNGATGLLRYSAVLASGGDAHFNSAAVLVSDSMDVENVFGDSNNSSDSQVIDNLLGKLVSDKHFDGITLCSTSIVQLTTAFRILAFISEKSAVAASLYDEGAITLIYVVLINCKIMLEQASNNYDYLVDEGGECNTTSDLLLERSYQQSLVDLMVPSLVLLINILQKLKETKEQYRNAKLLNALVNLHREISLRVASCAVDLSLPYPRSILGLHAVCRLLVSSLTCWPIFGWTPGLFLCILGNPQPTSLLKLGPKDGCSLLCLLADLFPEEGIKLWKNGMPALSTLRSMSIGIMLGNKGESYVDWYLQPDYQTLLLGRLRQQLDKIAQIVLHFSISALDVVQDMLRVFIARIACKTAEFTIEVLHVIVSWLHSRLAENPLSDDDIFKVYRLLNFISILLEHSQSEVLLLKVGIYGILVKALGRCCEVATFDRKNVPDSIFKNKITVGIVSWTLPIVKSLCIVFHSQMLTNNANLFHEQNNENLSRDDTSMVSQLLFNLCQSLPVGKELLGCLLALKEMVSCNLRKNVLASIFKHITSSSVGMIEQDAINNSEYVDDYDWRLSPPLINCWRKLLMSFEFKDDTLHFSLKAVQTLCSIALCVCVADNSFEEIKIIKFLFGLPYDSPVEDEAAIIEEKLKEVNDMIALLDQMISGIDSSTSSDNKTTFYQVRESVLQLLQKLQRPLFLPTKIDIIEDTPDEIKDPLSVSSTISTICDEDFPSLNIWREIRDVQHAGDIFFQGLSEKFIWDCPIPSSDRPTTSSLLMKRKHSSSEGSNRRSRDNTMFEAVASSTFSRGLGPPNSSSGSARRDTFRQRKPNTSRPPSMHVDDYVARERNVEGVNTSGNIVGLSQRGSGRPPSIHVDEFMARQKERQNPMAGIITEVAQVKNAPLESDRAPDKSDTPQLMKSNLEDDLQEINIVFDVESESDDKLPFPPSDDNLQPASIIGGTSSPCSIVEESEGDVIGDSHSGFLSGGTVSRSEAEPILDVNISLEKNHHRTNIKKFFHEQTDESKYTSPGRSSKKLDDLPTTNANAFPSNSYITPPSMQPTPDFRSSNIFLRDSQKPPNVSCTSVSRGYYDPKVTPNQPPLPWVPSPTISAVSSQTIEAVQHHQSPCVRSSRDAHPPLPTGFPSQVYDSNIKSETTFSSNNNYMTSLATQPIMDPKYSWSIGSSGSRLHETYTSGSMPAHPQPPLPPTPPPFPTTFSASQFSLHPPSLNDPRLGQYSISRGNPSLTMSPLTPGLHLARPASGPVNLNGSSMQQQPLASLSGFSPQIPSPSPSIIKPIQTQAPPPPHLPRPPHLSQPLRQSFPVSQSQTEQMISLQQKTMQPVNEPTQSQNLHGQTDNVTQQHDDLQRYFASSESIKSLLSDRNKLCELLEQHPKLMQMLQEKLNWT</sequence>
<dbReference type="PANTHER" id="PTHR23185">
    <property type="entry name" value="PROTEIN VIRILIZER HOMOLOG"/>
    <property type="match status" value="1"/>
</dbReference>
<dbReference type="GO" id="GO:0006397">
    <property type="term" value="P:mRNA processing"/>
    <property type="evidence" value="ECO:0007669"/>
    <property type="project" value="UniProtKB-KW"/>
</dbReference>
<comment type="subcellular location">
    <subcellularLocation>
        <location evidence="1">Nucleus</location>
    </subcellularLocation>
</comment>
<gene>
    <name evidence="8" type="ORF">ZOSMA_170G00400</name>
</gene>
<evidence type="ECO:0000313" key="8">
    <source>
        <dbReference type="EMBL" id="KMZ72019.1"/>
    </source>
</evidence>
<dbReference type="STRING" id="29655.A0A0K9PSS8"/>
<feature type="compositionally biased region" description="Pro residues" evidence="6">
    <location>
        <begin position="2050"/>
        <end position="2062"/>
    </location>
</feature>
<dbReference type="OrthoDB" id="2011702at2759"/>
<dbReference type="OMA" id="WIGFAID"/>
<evidence type="ECO:0000259" key="7">
    <source>
        <dbReference type="Pfam" id="PF15912"/>
    </source>
</evidence>
<name>A0A0K9PSS8_ZOSMR</name>
<feature type="compositionally biased region" description="Polar residues" evidence="6">
    <location>
        <begin position="1789"/>
        <end position="1805"/>
    </location>
</feature>
<reference evidence="9" key="1">
    <citation type="journal article" date="2016" name="Nature">
        <title>The genome of the seagrass Zostera marina reveals angiosperm adaptation to the sea.</title>
        <authorList>
            <person name="Olsen J.L."/>
            <person name="Rouze P."/>
            <person name="Verhelst B."/>
            <person name="Lin Y.-C."/>
            <person name="Bayer T."/>
            <person name="Collen J."/>
            <person name="Dattolo E."/>
            <person name="De Paoli E."/>
            <person name="Dittami S."/>
            <person name="Maumus F."/>
            <person name="Michel G."/>
            <person name="Kersting A."/>
            <person name="Lauritano C."/>
            <person name="Lohaus R."/>
            <person name="Toepel M."/>
            <person name="Tonon T."/>
            <person name="Vanneste K."/>
            <person name="Amirebrahimi M."/>
            <person name="Brakel J."/>
            <person name="Bostroem C."/>
            <person name="Chovatia M."/>
            <person name="Grimwood J."/>
            <person name="Jenkins J.W."/>
            <person name="Jueterbock A."/>
            <person name="Mraz A."/>
            <person name="Stam W.T."/>
            <person name="Tice H."/>
            <person name="Bornberg-Bauer E."/>
            <person name="Green P.J."/>
            <person name="Pearson G.A."/>
            <person name="Procaccini G."/>
            <person name="Duarte C.M."/>
            <person name="Schmutz J."/>
            <person name="Reusch T.B.H."/>
            <person name="Van de Peer Y."/>
        </authorList>
    </citation>
    <scope>NUCLEOTIDE SEQUENCE [LARGE SCALE GENOMIC DNA]</scope>
    <source>
        <strain evidence="9">cv. Finnish</strain>
    </source>
</reference>
<keyword evidence="3" id="KW-0507">mRNA processing</keyword>
<evidence type="ECO:0000256" key="1">
    <source>
        <dbReference type="ARBA" id="ARBA00004123"/>
    </source>
</evidence>
<proteinExistence type="inferred from homology"/>
<feature type="domain" description="Virilizer N-terminal" evidence="7">
    <location>
        <begin position="8"/>
        <end position="120"/>
    </location>
</feature>
<feature type="compositionally biased region" description="Polar residues" evidence="6">
    <location>
        <begin position="2070"/>
        <end position="2086"/>
    </location>
</feature>
<feature type="compositionally biased region" description="Pro residues" evidence="6">
    <location>
        <begin position="1949"/>
        <end position="1962"/>
    </location>
</feature>
<evidence type="ECO:0000313" key="9">
    <source>
        <dbReference type="Proteomes" id="UP000036987"/>
    </source>
</evidence>
<evidence type="ECO:0000256" key="4">
    <source>
        <dbReference type="ARBA" id="ARBA00023187"/>
    </source>
</evidence>
<dbReference type="PANTHER" id="PTHR23185:SF0">
    <property type="entry name" value="PROTEIN VIRILIZER HOMOLOG"/>
    <property type="match status" value="1"/>
</dbReference>
<feature type="region of interest" description="Disordered" evidence="6">
    <location>
        <begin position="1939"/>
        <end position="2086"/>
    </location>
</feature>
<dbReference type="GO" id="GO:0036396">
    <property type="term" value="C:RNA N6-methyladenosine methyltransferase complex"/>
    <property type="evidence" value="ECO:0000318"/>
    <property type="project" value="GO_Central"/>
</dbReference>
<keyword evidence="4" id="KW-0508">mRNA splicing</keyword>
<protein>
    <recommendedName>
        <fullName evidence="7">Virilizer N-terminal domain-containing protein</fullName>
    </recommendedName>
</protein>
<dbReference type="Pfam" id="PF15912">
    <property type="entry name" value="VIR_N"/>
    <property type="match status" value="1"/>
</dbReference>
<evidence type="ECO:0000256" key="5">
    <source>
        <dbReference type="ARBA" id="ARBA00023242"/>
    </source>
</evidence>
<dbReference type="GO" id="GO:0008380">
    <property type="term" value="P:RNA splicing"/>
    <property type="evidence" value="ECO:0007669"/>
    <property type="project" value="UniProtKB-KW"/>
</dbReference>
<keyword evidence="9" id="KW-1185">Reference proteome</keyword>
<feature type="region of interest" description="Disordered" evidence="6">
    <location>
        <begin position="1518"/>
        <end position="1589"/>
    </location>
</feature>
<comment type="similarity">
    <text evidence="2">Belongs to the vir family.</text>
</comment>
<dbReference type="GO" id="GO:0005634">
    <property type="term" value="C:nucleus"/>
    <property type="evidence" value="ECO:0007669"/>
    <property type="project" value="UniProtKB-SubCell"/>
</dbReference>
<keyword evidence="5" id="KW-0539">Nucleus</keyword>
<evidence type="ECO:0000256" key="3">
    <source>
        <dbReference type="ARBA" id="ARBA00022664"/>
    </source>
</evidence>
<feature type="compositionally biased region" description="Polar residues" evidence="6">
    <location>
        <begin position="1985"/>
        <end position="1998"/>
    </location>
</feature>
<organism evidence="8 9">
    <name type="scientific">Zostera marina</name>
    <name type="common">Eelgrass</name>
    <dbReference type="NCBI Taxonomy" id="29655"/>
    <lineage>
        <taxon>Eukaryota</taxon>
        <taxon>Viridiplantae</taxon>
        <taxon>Streptophyta</taxon>
        <taxon>Embryophyta</taxon>
        <taxon>Tracheophyta</taxon>
        <taxon>Spermatophyta</taxon>
        <taxon>Magnoliopsida</taxon>
        <taxon>Liliopsida</taxon>
        <taxon>Zosteraceae</taxon>
        <taxon>Zostera</taxon>
    </lineage>
</organism>
<dbReference type="EMBL" id="LFYR01000644">
    <property type="protein sequence ID" value="KMZ72019.1"/>
    <property type="molecule type" value="Genomic_DNA"/>
</dbReference>
<dbReference type="Proteomes" id="UP000036987">
    <property type="component" value="Unassembled WGS sequence"/>
</dbReference>